<proteinExistence type="predicted"/>
<protein>
    <recommendedName>
        <fullName evidence="6">G-protein coupled receptors family 1 profile domain-containing protein</fullName>
    </recommendedName>
</protein>
<feature type="transmembrane region" description="Helical" evidence="5">
    <location>
        <begin position="51"/>
        <end position="74"/>
    </location>
</feature>
<evidence type="ECO:0000256" key="4">
    <source>
        <dbReference type="ARBA" id="ARBA00023136"/>
    </source>
</evidence>
<dbReference type="PANTHER" id="PTHR46641:SF25">
    <property type="entry name" value="CNMAMIDE RECEPTOR-RELATED"/>
    <property type="match status" value="1"/>
</dbReference>
<evidence type="ECO:0000259" key="6">
    <source>
        <dbReference type="PROSITE" id="PS50262"/>
    </source>
</evidence>
<feature type="transmembrane region" description="Helical" evidence="5">
    <location>
        <begin position="261"/>
        <end position="283"/>
    </location>
</feature>
<keyword evidence="2 5" id="KW-0812">Transmembrane</keyword>
<feature type="domain" description="G-protein coupled receptors family 1 profile" evidence="6">
    <location>
        <begin position="31"/>
        <end position="281"/>
    </location>
</feature>
<accession>A0A814QGI7</accession>
<feature type="transmembrane region" description="Helical" evidence="5">
    <location>
        <begin position="94"/>
        <end position="115"/>
    </location>
</feature>
<keyword evidence="3 5" id="KW-1133">Transmembrane helix</keyword>
<dbReference type="AlphaFoldDB" id="A0A814QGI7"/>
<feature type="transmembrane region" description="Helical" evidence="5">
    <location>
        <begin position="220"/>
        <end position="241"/>
    </location>
</feature>
<dbReference type="PANTHER" id="PTHR46641">
    <property type="entry name" value="FMRFAMIDE RECEPTOR-RELATED"/>
    <property type="match status" value="1"/>
</dbReference>
<feature type="transmembrane region" description="Helical" evidence="5">
    <location>
        <begin position="16"/>
        <end position="39"/>
    </location>
</feature>
<dbReference type="InterPro" id="IPR052954">
    <property type="entry name" value="GPCR-Ligand_Int"/>
</dbReference>
<dbReference type="PROSITE" id="PS50262">
    <property type="entry name" value="G_PROTEIN_RECEP_F1_2"/>
    <property type="match status" value="1"/>
</dbReference>
<evidence type="ECO:0000313" key="7">
    <source>
        <dbReference type="EMBL" id="CAF1119345.1"/>
    </source>
</evidence>
<dbReference type="Pfam" id="PF00001">
    <property type="entry name" value="7tm_1"/>
    <property type="match status" value="1"/>
</dbReference>
<feature type="transmembrane region" description="Helical" evidence="5">
    <location>
        <begin position="179"/>
        <end position="199"/>
    </location>
</feature>
<organism evidence="7 8">
    <name type="scientific">Rotaria magnacalcarata</name>
    <dbReference type="NCBI Taxonomy" id="392030"/>
    <lineage>
        <taxon>Eukaryota</taxon>
        <taxon>Metazoa</taxon>
        <taxon>Spiralia</taxon>
        <taxon>Gnathifera</taxon>
        <taxon>Rotifera</taxon>
        <taxon>Eurotatoria</taxon>
        <taxon>Bdelloidea</taxon>
        <taxon>Philodinida</taxon>
        <taxon>Philodinidae</taxon>
        <taxon>Rotaria</taxon>
    </lineage>
</organism>
<keyword evidence="4 5" id="KW-0472">Membrane</keyword>
<dbReference type="Proteomes" id="UP000663855">
    <property type="component" value="Unassembled WGS sequence"/>
</dbReference>
<name>A0A814QGI7_9BILA</name>
<comment type="subcellular location">
    <subcellularLocation>
        <location evidence="1">Membrane</location>
    </subcellularLocation>
</comment>
<dbReference type="GO" id="GO:0016020">
    <property type="term" value="C:membrane"/>
    <property type="evidence" value="ECO:0007669"/>
    <property type="project" value="UniProtKB-SubCell"/>
</dbReference>
<comment type="caution">
    <text evidence="7">The sequence shown here is derived from an EMBL/GenBank/DDBJ whole genome shotgun (WGS) entry which is preliminary data.</text>
</comment>
<evidence type="ECO:0000256" key="5">
    <source>
        <dbReference type="SAM" id="Phobius"/>
    </source>
</evidence>
<evidence type="ECO:0000256" key="1">
    <source>
        <dbReference type="ARBA" id="ARBA00004370"/>
    </source>
</evidence>
<dbReference type="SUPFAM" id="SSF81321">
    <property type="entry name" value="Family A G protein-coupled receptor-like"/>
    <property type="match status" value="1"/>
</dbReference>
<dbReference type="GO" id="GO:0004930">
    <property type="term" value="F:G protein-coupled receptor activity"/>
    <property type="evidence" value="ECO:0007669"/>
    <property type="project" value="InterPro"/>
</dbReference>
<evidence type="ECO:0000256" key="3">
    <source>
        <dbReference type="ARBA" id="ARBA00022989"/>
    </source>
</evidence>
<evidence type="ECO:0000313" key="8">
    <source>
        <dbReference type="Proteomes" id="UP000663855"/>
    </source>
</evidence>
<reference evidence="7" key="1">
    <citation type="submission" date="2021-02" db="EMBL/GenBank/DDBJ databases">
        <authorList>
            <person name="Nowell W R."/>
        </authorList>
    </citation>
    <scope>NUCLEOTIDE SEQUENCE</scope>
</reference>
<feature type="transmembrane region" description="Helical" evidence="5">
    <location>
        <begin position="136"/>
        <end position="159"/>
    </location>
</feature>
<gene>
    <name evidence="7" type="ORF">CJN711_LOCUS7997</name>
</gene>
<dbReference type="Gene3D" id="1.20.1070.10">
    <property type="entry name" value="Rhodopsin 7-helix transmembrane proteins"/>
    <property type="match status" value="1"/>
</dbReference>
<dbReference type="InterPro" id="IPR000276">
    <property type="entry name" value="GPCR_Rhodpsn"/>
</dbReference>
<sequence>MSTLQTSTLSIIQNQLIRYVSLVLLVTGTIGNVLNCFVFTRRWLRDNSCSLYFFATSIANLIGLYCAFISRVLITFNIYTTPSQSAVYCKTRTFFTYMPLSASTWFVVAACADRFASSSSSVRMRSFSQTKVSRRVICGIVVIVCLVWAEMFVCFNGNPSGTTCAPATPFCNTFNNFNLLISYSLLPPIFMFILGWMTIRHVRHRQIHRQSSSKNRQLTILLIVQVLCVTFLSLPFSVQRIYLQFTINQMKSSQRIEIENFLGTVATLIILSNTTMSFYMFTLTSQVFRKELKPLLFFSSRRRADVEPTQSTTRTAK</sequence>
<evidence type="ECO:0000256" key="2">
    <source>
        <dbReference type="ARBA" id="ARBA00022692"/>
    </source>
</evidence>
<dbReference type="InterPro" id="IPR017452">
    <property type="entry name" value="GPCR_Rhodpsn_7TM"/>
</dbReference>
<dbReference type="EMBL" id="CAJNOV010002866">
    <property type="protein sequence ID" value="CAF1119345.1"/>
    <property type="molecule type" value="Genomic_DNA"/>
</dbReference>